<dbReference type="EMBL" id="JAUSWJ010000001">
    <property type="protein sequence ID" value="MDQ0515667.1"/>
    <property type="molecule type" value="Genomic_DNA"/>
</dbReference>
<keyword evidence="3 6" id="KW-0238">DNA-binding</keyword>
<evidence type="ECO:0000313" key="6">
    <source>
        <dbReference type="EMBL" id="MDQ0515667.1"/>
    </source>
</evidence>
<reference evidence="6 7" key="1">
    <citation type="submission" date="2023-07" db="EMBL/GenBank/DDBJ databases">
        <title>Genomic Encyclopedia of Type Strains, Phase IV (KMG-IV): sequencing the most valuable type-strain genomes for metagenomic binning, comparative biology and taxonomic classification.</title>
        <authorList>
            <person name="Goeker M."/>
        </authorList>
    </citation>
    <scope>NUCLEOTIDE SEQUENCE [LARGE SCALE GENOMIC DNA]</scope>
    <source>
        <strain evidence="6 7">B1-1</strain>
    </source>
</reference>
<dbReference type="PANTHER" id="PTHR30126">
    <property type="entry name" value="HTH-TYPE TRANSCRIPTIONAL REGULATOR"/>
    <property type="match status" value="1"/>
</dbReference>
<accession>A0ABU0M3Y7</accession>
<sequence length="66" mass="6945">MLRSLAKADELGGFSRAGEALGGTPSALSLQMKQLEDQVGRPLFRKQDRSLQLTDAGASVASGRKA</sequence>
<dbReference type="Gene3D" id="1.10.10.10">
    <property type="entry name" value="Winged helix-like DNA-binding domain superfamily/Winged helix DNA-binding domain"/>
    <property type="match status" value="1"/>
</dbReference>
<name>A0ABU0M3Y7_9HYPH</name>
<dbReference type="PROSITE" id="PS50931">
    <property type="entry name" value="HTH_LYSR"/>
    <property type="match status" value="1"/>
</dbReference>
<evidence type="ECO:0000313" key="7">
    <source>
        <dbReference type="Proteomes" id="UP001223743"/>
    </source>
</evidence>
<dbReference type="Proteomes" id="UP001223743">
    <property type="component" value="Unassembled WGS sequence"/>
</dbReference>
<dbReference type="InterPro" id="IPR036388">
    <property type="entry name" value="WH-like_DNA-bd_sf"/>
</dbReference>
<keyword evidence="4" id="KW-0804">Transcription</keyword>
<proteinExistence type="inferred from homology"/>
<comment type="caution">
    <text evidence="6">The sequence shown here is derived from an EMBL/GenBank/DDBJ whole genome shotgun (WGS) entry which is preliminary data.</text>
</comment>
<evidence type="ECO:0000256" key="4">
    <source>
        <dbReference type="ARBA" id="ARBA00023163"/>
    </source>
</evidence>
<keyword evidence="2" id="KW-0805">Transcription regulation</keyword>
<evidence type="ECO:0000256" key="3">
    <source>
        <dbReference type="ARBA" id="ARBA00023125"/>
    </source>
</evidence>
<evidence type="ECO:0000259" key="5">
    <source>
        <dbReference type="PROSITE" id="PS50931"/>
    </source>
</evidence>
<dbReference type="RefSeq" id="WP_266280711.1">
    <property type="nucleotide sequence ID" value="NZ_JAPKNF010000001.1"/>
</dbReference>
<dbReference type="PANTHER" id="PTHR30126:SF40">
    <property type="entry name" value="HTH-TYPE TRANSCRIPTIONAL REGULATOR GLTR"/>
    <property type="match status" value="1"/>
</dbReference>
<evidence type="ECO:0000256" key="1">
    <source>
        <dbReference type="ARBA" id="ARBA00009437"/>
    </source>
</evidence>
<protein>
    <submittedName>
        <fullName evidence="6">DNA-binding transcriptional LysR family regulator</fullName>
    </submittedName>
</protein>
<dbReference type="SUPFAM" id="SSF46785">
    <property type="entry name" value="Winged helix' DNA-binding domain"/>
    <property type="match status" value="1"/>
</dbReference>
<evidence type="ECO:0000256" key="2">
    <source>
        <dbReference type="ARBA" id="ARBA00023015"/>
    </source>
</evidence>
<dbReference type="InterPro" id="IPR036390">
    <property type="entry name" value="WH_DNA-bd_sf"/>
</dbReference>
<comment type="similarity">
    <text evidence="1">Belongs to the LysR transcriptional regulatory family.</text>
</comment>
<feature type="domain" description="HTH lysR-type" evidence="5">
    <location>
        <begin position="1"/>
        <end position="54"/>
    </location>
</feature>
<gene>
    <name evidence="6" type="ORF">QO015_001280</name>
</gene>
<organism evidence="6 7">
    <name type="scientific">Kaistia geumhonensis</name>
    <dbReference type="NCBI Taxonomy" id="410839"/>
    <lineage>
        <taxon>Bacteria</taxon>
        <taxon>Pseudomonadati</taxon>
        <taxon>Pseudomonadota</taxon>
        <taxon>Alphaproteobacteria</taxon>
        <taxon>Hyphomicrobiales</taxon>
        <taxon>Kaistiaceae</taxon>
        <taxon>Kaistia</taxon>
    </lineage>
</organism>
<keyword evidence="7" id="KW-1185">Reference proteome</keyword>
<dbReference type="GO" id="GO:0003677">
    <property type="term" value="F:DNA binding"/>
    <property type="evidence" value="ECO:0007669"/>
    <property type="project" value="UniProtKB-KW"/>
</dbReference>
<dbReference type="Pfam" id="PF00126">
    <property type="entry name" value="HTH_1"/>
    <property type="match status" value="1"/>
</dbReference>
<dbReference type="InterPro" id="IPR000847">
    <property type="entry name" value="LysR_HTH_N"/>
</dbReference>